<feature type="region of interest" description="Disordered" evidence="1">
    <location>
        <begin position="513"/>
        <end position="660"/>
    </location>
</feature>
<feature type="compositionally biased region" description="Acidic residues" evidence="1">
    <location>
        <begin position="609"/>
        <end position="618"/>
    </location>
</feature>
<accession>A0A9P4SDP7</accession>
<feature type="compositionally biased region" description="Polar residues" evidence="1">
    <location>
        <begin position="515"/>
        <end position="535"/>
    </location>
</feature>
<feature type="compositionally biased region" description="Acidic residues" evidence="1">
    <location>
        <begin position="628"/>
        <end position="638"/>
    </location>
</feature>
<gene>
    <name evidence="3" type="ORF">M501DRAFT_1014683</name>
</gene>
<evidence type="ECO:0000259" key="2">
    <source>
        <dbReference type="Pfam" id="PF25909"/>
    </source>
</evidence>
<protein>
    <recommendedName>
        <fullName evidence="2">AHC1-like C2H2 zinc-finger domain-containing protein</fullName>
    </recommendedName>
</protein>
<dbReference type="InterPro" id="IPR058706">
    <property type="entry name" value="zf-C2H2_AHC1-like"/>
</dbReference>
<dbReference type="OrthoDB" id="5355528at2759"/>
<keyword evidence="4" id="KW-1185">Reference proteome</keyword>
<feature type="domain" description="AHC1-like C2H2 zinc-finger" evidence="2">
    <location>
        <begin position="316"/>
        <end position="383"/>
    </location>
</feature>
<dbReference type="Pfam" id="PF25909">
    <property type="entry name" value="zf-C2H2_AHC1"/>
    <property type="match status" value="1"/>
</dbReference>
<evidence type="ECO:0000313" key="4">
    <source>
        <dbReference type="Proteomes" id="UP000799429"/>
    </source>
</evidence>
<sequence>MPIQTLFSLWQPADAAGDKMMEKAAYVKSRQMPVVEIPYIQTFKRKRTETLERDVSPEVHFTKKWKLQSSIAPPVESVIHLSHASQAAVSDDLAGTHMDNMEIIQDKPASPTHVDATVKQTEAAPDDGTSSLSATPHQPIASIDINNITSKLFAMDRELTEREMLEETISQQFDQEILLRHEELRLIELELAKCQIALEQIRRCTLIPYPGSTCPSVDVSNGVGLSLPPQPGYSEPLDPAPWGVTDGPYTRHYAKWLIPDARFDSVQLPDGSSMPYSPYEGRSTRGHGTETSRQRASCVSRQQPVQEPPRDRNNFDNLILRRKSDGHWVRLYCHHCQKPDFCNVQGFLNHYRIKHQTRFQSHNEAAENCGIELADDEVPASVIARELAGPQPSESKRKTANAFPGSSTGTPAKPPKAPRLQIMSQQPLKGVSPSSTISPSTPVSQVATPVVPEPRVTIAPKKTVPPTPSASVPHLCSLLSRAQFQGDLNQLISTSRQKVDLTAVTPIEYEEGETPTLQIQQQEFPLSTPTNQQLSRMPMNKRPESSKGMKGSSARLPNSSSAGPSRHVPPQLGNSRRNGGRDDRMIPESPNMELSPHTVESNPGLVSDHDDDEDDYEGSEAPTHPADDAGEFEIEGDEGTYGFGDMEGLRGAESSRCGSK</sequence>
<feature type="compositionally biased region" description="Polar residues" evidence="1">
    <location>
        <begin position="294"/>
        <end position="305"/>
    </location>
</feature>
<feature type="region of interest" description="Disordered" evidence="1">
    <location>
        <begin position="387"/>
        <end position="448"/>
    </location>
</feature>
<reference evidence="3" key="1">
    <citation type="journal article" date="2020" name="Stud. Mycol.">
        <title>101 Dothideomycetes genomes: a test case for predicting lifestyles and emergence of pathogens.</title>
        <authorList>
            <person name="Haridas S."/>
            <person name="Albert R."/>
            <person name="Binder M."/>
            <person name="Bloem J."/>
            <person name="Labutti K."/>
            <person name="Salamov A."/>
            <person name="Andreopoulos B."/>
            <person name="Baker S."/>
            <person name="Barry K."/>
            <person name="Bills G."/>
            <person name="Bluhm B."/>
            <person name="Cannon C."/>
            <person name="Castanera R."/>
            <person name="Culley D."/>
            <person name="Daum C."/>
            <person name="Ezra D."/>
            <person name="Gonzalez J."/>
            <person name="Henrissat B."/>
            <person name="Kuo A."/>
            <person name="Liang C."/>
            <person name="Lipzen A."/>
            <person name="Lutzoni F."/>
            <person name="Magnuson J."/>
            <person name="Mondo S."/>
            <person name="Nolan M."/>
            <person name="Ohm R."/>
            <person name="Pangilinan J."/>
            <person name="Park H.-J."/>
            <person name="Ramirez L."/>
            <person name="Alfaro M."/>
            <person name="Sun H."/>
            <person name="Tritt A."/>
            <person name="Yoshinaga Y."/>
            <person name="Zwiers L.-H."/>
            <person name="Turgeon B."/>
            <person name="Goodwin S."/>
            <person name="Spatafora J."/>
            <person name="Crous P."/>
            <person name="Grigoriev I."/>
        </authorList>
    </citation>
    <scope>NUCLEOTIDE SEQUENCE</scope>
    <source>
        <strain evidence="3">CBS 101060</strain>
    </source>
</reference>
<feature type="compositionally biased region" description="Low complexity" evidence="1">
    <location>
        <begin position="431"/>
        <end position="444"/>
    </location>
</feature>
<organism evidence="3 4">
    <name type="scientific">Patellaria atrata CBS 101060</name>
    <dbReference type="NCBI Taxonomy" id="1346257"/>
    <lineage>
        <taxon>Eukaryota</taxon>
        <taxon>Fungi</taxon>
        <taxon>Dikarya</taxon>
        <taxon>Ascomycota</taxon>
        <taxon>Pezizomycotina</taxon>
        <taxon>Dothideomycetes</taxon>
        <taxon>Dothideomycetes incertae sedis</taxon>
        <taxon>Patellariales</taxon>
        <taxon>Patellariaceae</taxon>
        <taxon>Patellaria</taxon>
    </lineage>
</organism>
<dbReference type="EMBL" id="MU006092">
    <property type="protein sequence ID" value="KAF2840677.1"/>
    <property type="molecule type" value="Genomic_DNA"/>
</dbReference>
<evidence type="ECO:0000256" key="1">
    <source>
        <dbReference type="SAM" id="MobiDB-lite"/>
    </source>
</evidence>
<evidence type="ECO:0000313" key="3">
    <source>
        <dbReference type="EMBL" id="KAF2840677.1"/>
    </source>
</evidence>
<dbReference type="AlphaFoldDB" id="A0A9P4SDP7"/>
<proteinExistence type="predicted"/>
<feature type="region of interest" description="Disordered" evidence="1">
    <location>
        <begin position="268"/>
        <end position="316"/>
    </location>
</feature>
<dbReference type="Proteomes" id="UP000799429">
    <property type="component" value="Unassembled WGS sequence"/>
</dbReference>
<comment type="caution">
    <text evidence="3">The sequence shown here is derived from an EMBL/GenBank/DDBJ whole genome shotgun (WGS) entry which is preliminary data.</text>
</comment>
<name>A0A9P4SDP7_9PEZI</name>